<name>A0A3B1AUM4_9ZZZZ</name>
<proteinExistence type="predicted"/>
<evidence type="ECO:0000313" key="1">
    <source>
        <dbReference type="EMBL" id="VAW97654.1"/>
    </source>
</evidence>
<reference evidence="1" key="1">
    <citation type="submission" date="2018-06" db="EMBL/GenBank/DDBJ databases">
        <authorList>
            <person name="Zhirakovskaya E."/>
        </authorList>
    </citation>
    <scope>NUCLEOTIDE SEQUENCE</scope>
</reference>
<accession>A0A3B1AUM4</accession>
<sequence>MNIHESYFSIKNPLEILDRWLNPYRYSTSSDFRDKRVEVKWTQRANKALSSRTSLLTIEMQIYFSCVVKKRVLFHDESDLDAVTINDKLRIISRAVQSGSCDAVEFAKNFPIKHELTATSAKKMLPSLLCIDYKNQQWVGDFSI</sequence>
<dbReference type="EMBL" id="UOFR01000052">
    <property type="protein sequence ID" value="VAW97654.1"/>
    <property type="molecule type" value="Genomic_DNA"/>
</dbReference>
<protein>
    <submittedName>
        <fullName evidence="1">Uncharacterized protein</fullName>
    </submittedName>
</protein>
<dbReference type="AlphaFoldDB" id="A0A3B1AUM4"/>
<gene>
    <name evidence="1" type="ORF">MNBD_GAMMA21-2167</name>
</gene>
<organism evidence="1">
    <name type="scientific">hydrothermal vent metagenome</name>
    <dbReference type="NCBI Taxonomy" id="652676"/>
    <lineage>
        <taxon>unclassified sequences</taxon>
        <taxon>metagenomes</taxon>
        <taxon>ecological metagenomes</taxon>
    </lineage>
</organism>